<dbReference type="SUPFAM" id="SSF110455">
    <property type="entry name" value="Toprim domain"/>
    <property type="match status" value="1"/>
</dbReference>
<dbReference type="PANTHER" id="PTHR39964">
    <property type="entry name" value="UPF0292 PROTEIN TK1411"/>
    <property type="match status" value="1"/>
</dbReference>
<protein>
    <submittedName>
        <fullName evidence="2">Topiosmerase</fullName>
    </submittedName>
</protein>
<dbReference type="RefSeq" id="WP_061855172.1">
    <property type="nucleotide sequence ID" value="NZ_LUGM01000002.1"/>
</dbReference>
<comment type="caution">
    <text evidence="2">The sequence shown here is derived from an EMBL/GenBank/DDBJ whole genome shotgun (WGS) entry which is preliminary data.</text>
</comment>
<sequence length="130" mass="15063">MTILNKVIVVEGKSDKLQVNKVCDEPVQIICTHGTMSIDKIDNMIDTLYDKQVFILVDSDDEGEKIRSWFKRYLSESKHIKVDKQYCEVARCPKPYLSRLLEKNGFIVKDEEQLDKAQLENIAERVSLIT</sequence>
<dbReference type="InterPro" id="IPR006171">
    <property type="entry name" value="TOPRIM_dom"/>
</dbReference>
<dbReference type="EMBL" id="LUGM01000002">
    <property type="protein sequence ID" value="KYH15026.1"/>
    <property type="molecule type" value="Genomic_DNA"/>
</dbReference>
<evidence type="ECO:0000259" key="1">
    <source>
        <dbReference type="PROSITE" id="PS50880"/>
    </source>
</evidence>
<evidence type="ECO:0000313" key="3">
    <source>
        <dbReference type="Proteomes" id="UP000075418"/>
    </source>
</evidence>
<dbReference type="Gene3D" id="3.40.1360.10">
    <property type="match status" value="1"/>
</dbReference>
<dbReference type="CDD" id="cd01027">
    <property type="entry name" value="TOPRIM_RNase_M5_like"/>
    <property type="match status" value="1"/>
</dbReference>
<dbReference type="PROSITE" id="PS50880">
    <property type="entry name" value="TOPRIM"/>
    <property type="match status" value="1"/>
</dbReference>
<dbReference type="Pfam" id="PF01751">
    <property type="entry name" value="Toprim"/>
    <property type="match status" value="1"/>
</dbReference>
<dbReference type="PANTHER" id="PTHR39964:SF2">
    <property type="entry name" value="UPF0292 PROTEIN MJ1624"/>
    <property type="match status" value="1"/>
</dbReference>
<gene>
    <name evidence="2" type="ORF">A0131_09605</name>
</gene>
<proteinExistence type="predicted"/>
<dbReference type="AlphaFoldDB" id="A0A151A6P4"/>
<reference evidence="2 3" key="1">
    <citation type="submission" date="2016-02" db="EMBL/GenBank/DDBJ databases">
        <title>Draft genome sequence of hydrocarbon degrading Staphylococcus saprophyticus Strain CNV2, isolated from crude-oil contaminated soil from Noonmati Oil Refinery, Guwahati, Assam, India.</title>
        <authorList>
            <person name="Mukherjee A."/>
            <person name="Chettri B."/>
            <person name="Langpoklakpam J."/>
            <person name="Singh A.K."/>
            <person name="Chattopadhyay D.J."/>
        </authorList>
    </citation>
    <scope>NUCLEOTIDE SEQUENCE [LARGE SCALE GENOMIC DNA]</scope>
    <source>
        <strain evidence="2 3">CNV2</strain>
    </source>
</reference>
<accession>A0A151A6P4</accession>
<evidence type="ECO:0000313" key="2">
    <source>
        <dbReference type="EMBL" id="KYH15026.1"/>
    </source>
</evidence>
<feature type="domain" description="Toprim" evidence="1">
    <location>
        <begin position="5"/>
        <end position="89"/>
    </location>
</feature>
<dbReference type="SMART" id="SM00493">
    <property type="entry name" value="TOPRIM"/>
    <property type="match status" value="1"/>
</dbReference>
<dbReference type="InterPro" id="IPR034141">
    <property type="entry name" value="TOPRIM_RNase_M5-like"/>
</dbReference>
<dbReference type="Proteomes" id="UP000075418">
    <property type="component" value="Unassembled WGS sequence"/>
</dbReference>
<organism evidence="2 3">
    <name type="scientific">Staphylococcus kloosii</name>
    <dbReference type="NCBI Taxonomy" id="29384"/>
    <lineage>
        <taxon>Bacteria</taxon>
        <taxon>Bacillati</taxon>
        <taxon>Bacillota</taxon>
        <taxon>Bacilli</taxon>
        <taxon>Bacillales</taxon>
        <taxon>Staphylococcaceae</taxon>
        <taxon>Staphylococcus</taxon>
    </lineage>
</organism>
<name>A0A151A6P4_9STAP</name>